<evidence type="ECO:0000259" key="5">
    <source>
        <dbReference type="Pfam" id="PF08100"/>
    </source>
</evidence>
<dbReference type="SUPFAM" id="SSF46785">
    <property type="entry name" value="Winged helix' DNA-binding domain"/>
    <property type="match status" value="1"/>
</dbReference>
<sequence>MPAADIQQLADLISSSVAALLQACRDNNTPFPEANAPFSPQSEAFRADQAAADATNVIAAAAIQLAERVLPPHMALMNIVSGHFKNAALRTALELNVTEILREAGPQGLHVKEIAKICDVDASKLGRLLRILALNQCYREVTPDVFANTRISSVMDTGKSVAELFAKPEDKHEKTPGLVALLEHLIGDGAKFSSQLLENLKDPKTARSDEPIHAPFNRAFNVDTPLWEWFETPEQSYRRRRFAIGMHGIAQMQPPDILDDVLDWQTLPKGAVVVDVGGGIGTSSVALARKNEHLKFIVQDFPAVCEEAKTHWSKEYPEVIDTGRITFMHHDFFTPQPVANASVFLLKQILHDWADPYSIKILKALRAAATPDTKLIVLDNIVAYACHDPTVDSELGVGYTEAPTPLLANYGAANVMPYVLDLGMMIWLNSTERTIGHLDTLLKSTGWKIIGTKRHDPPSNFYEPLIAVPMN</sequence>
<feature type="domain" description="O-methyltransferase dimerisation" evidence="5">
    <location>
        <begin position="77"/>
        <end position="155"/>
    </location>
</feature>
<keyword evidence="7" id="KW-1185">Reference proteome</keyword>
<protein>
    <recommendedName>
        <fullName evidence="8">S-adenosyl-L-methionine-dependent methyltransferase</fullName>
    </recommendedName>
</protein>
<evidence type="ECO:0000259" key="4">
    <source>
        <dbReference type="Pfam" id="PF00891"/>
    </source>
</evidence>
<dbReference type="GO" id="GO:0008171">
    <property type="term" value="F:O-methyltransferase activity"/>
    <property type="evidence" value="ECO:0007669"/>
    <property type="project" value="InterPro"/>
</dbReference>
<dbReference type="InterPro" id="IPR012967">
    <property type="entry name" value="COMT_dimerisation"/>
</dbReference>
<proteinExistence type="predicted"/>
<name>A0A8H5M478_9AGAR</name>
<dbReference type="Proteomes" id="UP000565441">
    <property type="component" value="Unassembled WGS sequence"/>
</dbReference>
<dbReference type="InterPro" id="IPR016461">
    <property type="entry name" value="COMT-like"/>
</dbReference>
<keyword evidence="3" id="KW-0949">S-adenosyl-L-methionine</keyword>
<accession>A0A8H5M478</accession>
<dbReference type="PROSITE" id="PS51683">
    <property type="entry name" value="SAM_OMT_II"/>
    <property type="match status" value="1"/>
</dbReference>
<dbReference type="InterPro" id="IPR036388">
    <property type="entry name" value="WH-like_DNA-bd_sf"/>
</dbReference>
<evidence type="ECO:0000256" key="3">
    <source>
        <dbReference type="ARBA" id="ARBA00022691"/>
    </source>
</evidence>
<gene>
    <name evidence="6" type="ORF">D9615_006249</name>
</gene>
<dbReference type="InterPro" id="IPR036390">
    <property type="entry name" value="WH_DNA-bd_sf"/>
</dbReference>
<evidence type="ECO:0000256" key="1">
    <source>
        <dbReference type="ARBA" id="ARBA00022603"/>
    </source>
</evidence>
<dbReference type="OrthoDB" id="2410195at2759"/>
<keyword evidence="1" id="KW-0489">Methyltransferase</keyword>
<evidence type="ECO:0000313" key="6">
    <source>
        <dbReference type="EMBL" id="KAF5380106.1"/>
    </source>
</evidence>
<comment type="caution">
    <text evidence="6">The sequence shown here is derived from an EMBL/GenBank/DDBJ whole genome shotgun (WGS) entry which is preliminary data.</text>
</comment>
<dbReference type="GO" id="GO:0046983">
    <property type="term" value="F:protein dimerization activity"/>
    <property type="evidence" value="ECO:0007669"/>
    <property type="project" value="InterPro"/>
</dbReference>
<dbReference type="Pfam" id="PF08100">
    <property type="entry name" value="Dimerisation"/>
    <property type="match status" value="1"/>
</dbReference>
<dbReference type="PANTHER" id="PTHR43712:SF2">
    <property type="entry name" value="O-METHYLTRANSFERASE CICE"/>
    <property type="match status" value="1"/>
</dbReference>
<dbReference type="Gene3D" id="3.40.50.150">
    <property type="entry name" value="Vaccinia Virus protein VP39"/>
    <property type="match status" value="1"/>
</dbReference>
<dbReference type="PANTHER" id="PTHR43712">
    <property type="entry name" value="PUTATIVE (AFU_ORTHOLOGUE AFUA_4G14580)-RELATED"/>
    <property type="match status" value="1"/>
</dbReference>
<dbReference type="InterPro" id="IPR001077">
    <property type="entry name" value="COMT_C"/>
</dbReference>
<dbReference type="Gene3D" id="1.10.10.10">
    <property type="entry name" value="Winged helix-like DNA-binding domain superfamily/Winged helix DNA-binding domain"/>
    <property type="match status" value="1"/>
</dbReference>
<evidence type="ECO:0008006" key="8">
    <source>
        <dbReference type="Google" id="ProtNLM"/>
    </source>
</evidence>
<dbReference type="GO" id="GO:0032259">
    <property type="term" value="P:methylation"/>
    <property type="evidence" value="ECO:0007669"/>
    <property type="project" value="UniProtKB-KW"/>
</dbReference>
<dbReference type="EMBL" id="JAACJP010000014">
    <property type="protein sequence ID" value="KAF5380106.1"/>
    <property type="molecule type" value="Genomic_DNA"/>
</dbReference>
<evidence type="ECO:0000256" key="2">
    <source>
        <dbReference type="ARBA" id="ARBA00022679"/>
    </source>
</evidence>
<dbReference type="AlphaFoldDB" id="A0A8H5M478"/>
<feature type="domain" description="O-methyltransferase C-terminal" evidence="4">
    <location>
        <begin position="210"/>
        <end position="390"/>
    </location>
</feature>
<reference evidence="6 7" key="1">
    <citation type="journal article" date="2020" name="ISME J.">
        <title>Uncovering the hidden diversity of litter-decomposition mechanisms in mushroom-forming fungi.</title>
        <authorList>
            <person name="Floudas D."/>
            <person name="Bentzer J."/>
            <person name="Ahren D."/>
            <person name="Johansson T."/>
            <person name="Persson P."/>
            <person name="Tunlid A."/>
        </authorList>
    </citation>
    <scope>NUCLEOTIDE SEQUENCE [LARGE SCALE GENOMIC DNA]</scope>
    <source>
        <strain evidence="6 7">CBS 661.87</strain>
    </source>
</reference>
<organism evidence="6 7">
    <name type="scientific">Tricholomella constricta</name>
    <dbReference type="NCBI Taxonomy" id="117010"/>
    <lineage>
        <taxon>Eukaryota</taxon>
        <taxon>Fungi</taxon>
        <taxon>Dikarya</taxon>
        <taxon>Basidiomycota</taxon>
        <taxon>Agaricomycotina</taxon>
        <taxon>Agaricomycetes</taxon>
        <taxon>Agaricomycetidae</taxon>
        <taxon>Agaricales</taxon>
        <taxon>Tricholomatineae</taxon>
        <taxon>Lyophyllaceae</taxon>
        <taxon>Tricholomella</taxon>
    </lineage>
</organism>
<dbReference type="Pfam" id="PF00891">
    <property type="entry name" value="Methyltransf_2"/>
    <property type="match status" value="1"/>
</dbReference>
<dbReference type="SUPFAM" id="SSF53335">
    <property type="entry name" value="S-adenosyl-L-methionine-dependent methyltransferases"/>
    <property type="match status" value="1"/>
</dbReference>
<evidence type="ECO:0000313" key="7">
    <source>
        <dbReference type="Proteomes" id="UP000565441"/>
    </source>
</evidence>
<dbReference type="InterPro" id="IPR029063">
    <property type="entry name" value="SAM-dependent_MTases_sf"/>
</dbReference>
<keyword evidence="2" id="KW-0808">Transferase</keyword>